<dbReference type="PROSITE" id="PS51782">
    <property type="entry name" value="LYSM"/>
    <property type="match status" value="1"/>
</dbReference>
<dbReference type="SUPFAM" id="SSF51445">
    <property type="entry name" value="(Trans)glycosidases"/>
    <property type="match status" value="1"/>
</dbReference>
<dbReference type="SUPFAM" id="SSF54556">
    <property type="entry name" value="Chitinase insertion domain"/>
    <property type="match status" value="1"/>
</dbReference>
<dbReference type="NCBIfam" id="TIGR02899">
    <property type="entry name" value="spore_safA"/>
    <property type="match status" value="1"/>
</dbReference>
<dbReference type="Gene3D" id="3.10.50.10">
    <property type="match status" value="1"/>
</dbReference>
<keyword evidence="10" id="KW-0624">Polysaccharide degradation</keyword>
<dbReference type="STRING" id="602072.A0A1R3RU98"/>
<dbReference type="Pfam" id="PF01476">
    <property type="entry name" value="LysM"/>
    <property type="match status" value="1"/>
</dbReference>
<comment type="catalytic activity">
    <reaction evidence="1">
        <text>Random endo-hydrolysis of N-acetyl-beta-D-glucosaminide (1-&gt;4)-beta-linkages in chitin and chitodextrins.</text>
        <dbReference type="EC" id="3.2.1.14"/>
    </reaction>
</comment>
<dbReference type="AlphaFoldDB" id="A0A1R3RU98"/>
<dbReference type="InterPro" id="IPR001223">
    <property type="entry name" value="Glyco_hydro18_cat"/>
</dbReference>
<dbReference type="CDD" id="cd06548">
    <property type="entry name" value="GH18_chitinase"/>
    <property type="match status" value="1"/>
</dbReference>
<dbReference type="InterPro" id="IPR001579">
    <property type="entry name" value="Glyco_hydro_18_chit_AS"/>
</dbReference>
<evidence type="ECO:0000256" key="6">
    <source>
        <dbReference type="ARBA" id="ARBA00022801"/>
    </source>
</evidence>
<evidence type="ECO:0000256" key="9">
    <source>
        <dbReference type="ARBA" id="ARBA00023295"/>
    </source>
</evidence>
<keyword evidence="8" id="KW-0119">Carbohydrate metabolism</keyword>
<evidence type="ECO:0000313" key="15">
    <source>
        <dbReference type="EMBL" id="OOF98075.1"/>
    </source>
</evidence>
<dbReference type="InterPro" id="IPR018392">
    <property type="entry name" value="LysM"/>
</dbReference>
<accession>A0A1R3RU98</accession>
<dbReference type="PANTHER" id="PTHR11177:SF365">
    <property type="entry name" value="ENDOCHITINASE B"/>
    <property type="match status" value="1"/>
</dbReference>
<evidence type="ECO:0000256" key="2">
    <source>
        <dbReference type="ARBA" id="ARBA00004613"/>
    </source>
</evidence>
<dbReference type="GO" id="GO:0008061">
    <property type="term" value="F:chitin binding"/>
    <property type="evidence" value="ECO:0007669"/>
    <property type="project" value="InterPro"/>
</dbReference>
<dbReference type="OrthoDB" id="76388at2759"/>
<comment type="subcellular location">
    <subcellularLocation>
        <location evidence="2">Secreted</location>
    </subcellularLocation>
</comment>
<keyword evidence="7" id="KW-0146">Chitin degradation</keyword>
<feature type="region of interest" description="Disordered" evidence="12">
    <location>
        <begin position="34"/>
        <end position="113"/>
    </location>
</feature>
<feature type="compositionally biased region" description="Pro residues" evidence="12">
    <location>
        <begin position="104"/>
        <end position="113"/>
    </location>
</feature>
<reference evidence="16" key="1">
    <citation type="journal article" date="2017" name="Genome Biol.">
        <title>Comparative genomics reveals high biological diversity and specific adaptations in the industrially and medically important fungal genus Aspergillus.</title>
        <authorList>
            <person name="de Vries R.P."/>
            <person name="Riley R."/>
            <person name="Wiebenga A."/>
            <person name="Aguilar-Osorio G."/>
            <person name="Amillis S."/>
            <person name="Uchima C.A."/>
            <person name="Anderluh G."/>
            <person name="Asadollahi M."/>
            <person name="Askin M."/>
            <person name="Barry K."/>
            <person name="Battaglia E."/>
            <person name="Bayram O."/>
            <person name="Benocci T."/>
            <person name="Braus-Stromeyer S.A."/>
            <person name="Caldana C."/>
            <person name="Canovas D."/>
            <person name="Cerqueira G.C."/>
            <person name="Chen F."/>
            <person name="Chen W."/>
            <person name="Choi C."/>
            <person name="Clum A."/>
            <person name="Dos Santos R.A."/>
            <person name="Damasio A.R."/>
            <person name="Diallinas G."/>
            <person name="Emri T."/>
            <person name="Fekete E."/>
            <person name="Flipphi M."/>
            <person name="Freyberg S."/>
            <person name="Gallo A."/>
            <person name="Gournas C."/>
            <person name="Habgood R."/>
            <person name="Hainaut M."/>
            <person name="Harispe M.L."/>
            <person name="Henrissat B."/>
            <person name="Hilden K.S."/>
            <person name="Hope R."/>
            <person name="Hossain A."/>
            <person name="Karabika E."/>
            <person name="Karaffa L."/>
            <person name="Karanyi Z."/>
            <person name="Krasevec N."/>
            <person name="Kuo A."/>
            <person name="Kusch H."/>
            <person name="LaButti K."/>
            <person name="Lagendijk E.L."/>
            <person name="Lapidus A."/>
            <person name="Levasseur A."/>
            <person name="Lindquist E."/>
            <person name="Lipzen A."/>
            <person name="Logrieco A.F."/>
            <person name="MacCabe A."/>
            <person name="Maekelae M.R."/>
            <person name="Malavazi I."/>
            <person name="Melin P."/>
            <person name="Meyer V."/>
            <person name="Mielnichuk N."/>
            <person name="Miskei M."/>
            <person name="Molnar A.P."/>
            <person name="Mule G."/>
            <person name="Ngan C.Y."/>
            <person name="Orejas M."/>
            <person name="Orosz E."/>
            <person name="Ouedraogo J.P."/>
            <person name="Overkamp K.M."/>
            <person name="Park H.-S."/>
            <person name="Perrone G."/>
            <person name="Piumi F."/>
            <person name="Punt P.J."/>
            <person name="Ram A.F."/>
            <person name="Ramon A."/>
            <person name="Rauscher S."/>
            <person name="Record E."/>
            <person name="Riano-Pachon D.M."/>
            <person name="Robert V."/>
            <person name="Roehrig J."/>
            <person name="Ruller R."/>
            <person name="Salamov A."/>
            <person name="Salih N.S."/>
            <person name="Samson R.A."/>
            <person name="Sandor E."/>
            <person name="Sanguinetti M."/>
            <person name="Schuetze T."/>
            <person name="Sepcic K."/>
            <person name="Shelest E."/>
            <person name="Sherlock G."/>
            <person name="Sophianopoulou V."/>
            <person name="Squina F.M."/>
            <person name="Sun H."/>
            <person name="Susca A."/>
            <person name="Todd R.B."/>
            <person name="Tsang A."/>
            <person name="Unkles S.E."/>
            <person name="van de Wiele N."/>
            <person name="van Rossen-Uffink D."/>
            <person name="Oliveira J.V."/>
            <person name="Vesth T.C."/>
            <person name="Visser J."/>
            <person name="Yu J.-H."/>
            <person name="Zhou M."/>
            <person name="Andersen M.R."/>
            <person name="Archer D.B."/>
            <person name="Baker S.E."/>
            <person name="Benoit I."/>
            <person name="Brakhage A.A."/>
            <person name="Braus G.H."/>
            <person name="Fischer R."/>
            <person name="Frisvad J.C."/>
            <person name="Goldman G.H."/>
            <person name="Houbraken J."/>
            <person name="Oakley B."/>
            <person name="Pocsi I."/>
            <person name="Scazzocchio C."/>
            <person name="Seiboth B."/>
            <person name="vanKuyk P.A."/>
            <person name="Wortman J."/>
            <person name="Dyer P.S."/>
            <person name="Grigoriev I.V."/>
        </authorList>
    </citation>
    <scope>NUCLEOTIDE SEQUENCE [LARGE SCALE GENOMIC DNA]</scope>
    <source>
        <strain evidence="16">ITEM 5010</strain>
    </source>
</reference>
<evidence type="ECO:0000259" key="14">
    <source>
        <dbReference type="PROSITE" id="PS51910"/>
    </source>
</evidence>
<evidence type="ECO:0000256" key="10">
    <source>
        <dbReference type="ARBA" id="ARBA00023326"/>
    </source>
</evidence>
<dbReference type="GO" id="GO:0008843">
    <property type="term" value="F:endochitinase activity"/>
    <property type="evidence" value="ECO:0007669"/>
    <property type="project" value="UniProtKB-EC"/>
</dbReference>
<keyword evidence="5" id="KW-0964">Secreted</keyword>
<feature type="domain" description="LysM" evidence="13">
    <location>
        <begin position="2"/>
        <end position="47"/>
    </location>
</feature>
<dbReference type="Proteomes" id="UP000188318">
    <property type="component" value="Unassembled WGS sequence"/>
</dbReference>
<sequence>MPSYTIASGDSLWKISQDHGVTLDALKAANPQITNPDLIYPGQQINIPGPDQPIQPAPQSQGTPESARDSPYASPAITTTSGGYPPHPPAPSAAPNPATHAAPRIPPRIPPRPPMAHAPAPWINAGRPGYKTVAYFTNWGIYGRNYQPQDIPADYITHILYSFANIRPTGEVHLTDTYSDLEKHYPTDSWSDPGTSNAYGCTKQLYLLKKRHRHLKTLLSIGGWTYSPNFAVPASTPGGRKTFAQSAVHLLADLGFDGIDIDWEYPQNAAQAHDFVLLLQETRRELDQYSATHLHGKRLLLTIAAPCGRSNYEKLRMREMDQFLDFWNLMCYDFAGSWDHKAGHMANVFPARGGGGDVTTPFNADEAVKAYLQGGVHPRKIIFGMPLYGRAFENTDGPGKEFQGVGEGSWENGVWDYKDLPLRGGGGAGREVVDRGLMASWCFDPVERKMVSYDTPEVAGLKVDYIAGMELGGAMWWELSGDHPVQHERSLVRLTGGKLGSIGGLDGLENTLSYPVSRFENLRRGFE</sequence>
<feature type="compositionally biased region" description="Pro residues" evidence="12">
    <location>
        <begin position="85"/>
        <end position="94"/>
    </location>
</feature>
<feature type="domain" description="GH18" evidence="14">
    <location>
        <begin position="130"/>
        <end position="502"/>
    </location>
</feature>
<dbReference type="Pfam" id="PF00704">
    <property type="entry name" value="Glyco_hydro_18"/>
    <property type="match status" value="1"/>
</dbReference>
<keyword evidence="9 11" id="KW-0326">Glycosidase</keyword>
<dbReference type="CDD" id="cd00118">
    <property type="entry name" value="LysM"/>
    <property type="match status" value="1"/>
</dbReference>
<organism evidence="15 16">
    <name type="scientific">Aspergillus carbonarius (strain ITEM 5010)</name>
    <dbReference type="NCBI Taxonomy" id="602072"/>
    <lineage>
        <taxon>Eukaryota</taxon>
        <taxon>Fungi</taxon>
        <taxon>Dikarya</taxon>
        <taxon>Ascomycota</taxon>
        <taxon>Pezizomycotina</taxon>
        <taxon>Eurotiomycetes</taxon>
        <taxon>Eurotiomycetidae</taxon>
        <taxon>Eurotiales</taxon>
        <taxon>Aspergillaceae</taxon>
        <taxon>Aspergillus</taxon>
        <taxon>Aspergillus subgen. Circumdati</taxon>
    </lineage>
</organism>
<dbReference type="InterPro" id="IPR029070">
    <property type="entry name" value="Chitinase_insertion_sf"/>
</dbReference>
<dbReference type="FunFam" id="3.10.50.10:FF:000005">
    <property type="entry name" value="Endochitinase B1"/>
    <property type="match status" value="1"/>
</dbReference>
<gene>
    <name evidence="15" type="ORF">ASPCADRAFT_205337</name>
</gene>
<dbReference type="PROSITE" id="PS51910">
    <property type="entry name" value="GH18_2"/>
    <property type="match status" value="1"/>
</dbReference>
<evidence type="ECO:0000256" key="8">
    <source>
        <dbReference type="ARBA" id="ARBA00023277"/>
    </source>
</evidence>
<evidence type="ECO:0000256" key="11">
    <source>
        <dbReference type="RuleBase" id="RU000489"/>
    </source>
</evidence>
<dbReference type="GO" id="GO:0000272">
    <property type="term" value="P:polysaccharide catabolic process"/>
    <property type="evidence" value="ECO:0007669"/>
    <property type="project" value="UniProtKB-KW"/>
</dbReference>
<evidence type="ECO:0000256" key="5">
    <source>
        <dbReference type="ARBA" id="ARBA00022525"/>
    </source>
</evidence>
<dbReference type="InterPro" id="IPR050314">
    <property type="entry name" value="Glycosyl_Hydrlase_18"/>
</dbReference>
<evidence type="ECO:0000256" key="4">
    <source>
        <dbReference type="ARBA" id="ARBA00012729"/>
    </source>
</evidence>
<dbReference type="VEuPathDB" id="FungiDB:ASPCADRAFT_205337"/>
<dbReference type="EMBL" id="KV907496">
    <property type="protein sequence ID" value="OOF98075.1"/>
    <property type="molecule type" value="Genomic_DNA"/>
</dbReference>
<evidence type="ECO:0000256" key="7">
    <source>
        <dbReference type="ARBA" id="ARBA00023024"/>
    </source>
</evidence>
<keyword evidence="16" id="KW-1185">Reference proteome</keyword>
<keyword evidence="6 11" id="KW-0378">Hydrolase</keyword>
<dbReference type="PROSITE" id="PS01095">
    <property type="entry name" value="GH18_1"/>
    <property type="match status" value="1"/>
</dbReference>
<dbReference type="EC" id="3.2.1.14" evidence="4"/>
<dbReference type="InterPro" id="IPR011583">
    <property type="entry name" value="Chitinase_II/V-like_cat"/>
</dbReference>
<dbReference type="InterPro" id="IPR014248">
    <property type="entry name" value="Spore_coat_assembly_SafA"/>
</dbReference>
<name>A0A1R3RU98_ASPC5</name>
<dbReference type="FunFam" id="3.20.20.80:FF:000075">
    <property type="entry name" value="Sporulation-specific chitinase"/>
    <property type="match status" value="1"/>
</dbReference>
<dbReference type="InterPro" id="IPR017853">
    <property type="entry name" value="GH"/>
</dbReference>
<dbReference type="PANTHER" id="PTHR11177">
    <property type="entry name" value="CHITINASE"/>
    <property type="match status" value="1"/>
</dbReference>
<evidence type="ECO:0000259" key="13">
    <source>
        <dbReference type="PROSITE" id="PS51782"/>
    </source>
</evidence>
<protein>
    <recommendedName>
        <fullName evidence="4">chitinase</fullName>
        <ecNumber evidence="4">3.2.1.14</ecNumber>
    </recommendedName>
</protein>
<comment type="similarity">
    <text evidence="3">Belongs to the glycosyl hydrolase 18 family. Chitinase class V subfamily.</text>
</comment>
<dbReference type="GO" id="GO:0006032">
    <property type="term" value="P:chitin catabolic process"/>
    <property type="evidence" value="ECO:0007669"/>
    <property type="project" value="UniProtKB-KW"/>
</dbReference>
<dbReference type="OMA" id="WMGNFTA"/>
<dbReference type="Gene3D" id="3.20.20.80">
    <property type="entry name" value="Glycosidases"/>
    <property type="match status" value="1"/>
</dbReference>
<dbReference type="SUPFAM" id="SSF54106">
    <property type="entry name" value="LysM domain"/>
    <property type="match status" value="1"/>
</dbReference>
<evidence type="ECO:0000256" key="3">
    <source>
        <dbReference type="ARBA" id="ARBA00008682"/>
    </source>
</evidence>
<evidence type="ECO:0000313" key="16">
    <source>
        <dbReference type="Proteomes" id="UP000188318"/>
    </source>
</evidence>
<dbReference type="SMART" id="SM00636">
    <property type="entry name" value="Glyco_18"/>
    <property type="match status" value="1"/>
</dbReference>
<dbReference type="InterPro" id="IPR036779">
    <property type="entry name" value="LysM_dom_sf"/>
</dbReference>
<dbReference type="Gene3D" id="3.10.350.10">
    <property type="entry name" value="LysM domain"/>
    <property type="match status" value="1"/>
</dbReference>
<dbReference type="GO" id="GO:0005576">
    <property type="term" value="C:extracellular region"/>
    <property type="evidence" value="ECO:0007669"/>
    <property type="project" value="UniProtKB-SubCell"/>
</dbReference>
<evidence type="ECO:0000256" key="1">
    <source>
        <dbReference type="ARBA" id="ARBA00000822"/>
    </source>
</evidence>
<dbReference type="SMART" id="SM00257">
    <property type="entry name" value="LysM"/>
    <property type="match status" value="1"/>
</dbReference>
<evidence type="ECO:0000256" key="12">
    <source>
        <dbReference type="SAM" id="MobiDB-lite"/>
    </source>
</evidence>
<proteinExistence type="inferred from homology"/>